<evidence type="ECO:0000313" key="6">
    <source>
        <dbReference type="Proteomes" id="UP000199584"/>
    </source>
</evidence>
<keyword evidence="1" id="KW-1277">Toxin-antitoxin system</keyword>
<organism evidence="5 6">
    <name type="scientific">Desulfoscipio geothermicus DSM 3669</name>
    <dbReference type="NCBI Taxonomy" id="1121426"/>
    <lineage>
        <taxon>Bacteria</taxon>
        <taxon>Bacillati</taxon>
        <taxon>Bacillota</taxon>
        <taxon>Clostridia</taxon>
        <taxon>Eubacteriales</taxon>
        <taxon>Desulfallaceae</taxon>
        <taxon>Desulfoscipio</taxon>
    </lineage>
</organism>
<accession>A0A1I6E6U4</accession>
<dbReference type="GO" id="GO:0016787">
    <property type="term" value="F:hydrolase activity"/>
    <property type="evidence" value="ECO:0007669"/>
    <property type="project" value="UniProtKB-KW"/>
</dbReference>
<keyword evidence="3" id="KW-0378">Hydrolase</keyword>
<keyword evidence="2" id="KW-0540">Nuclease</keyword>
<dbReference type="OrthoDB" id="9796612at2"/>
<dbReference type="InterPro" id="IPR037038">
    <property type="entry name" value="HepT-like_sf"/>
</dbReference>
<dbReference type="Proteomes" id="UP000199584">
    <property type="component" value="Unassembled WGS sequence"/>
</dbReference>
<dbReference type="NCBIfam" id="NF047751">
    <property type="entry name" value="HepT_toxin"/>
    <property type="match status" value="1"/>
</dbReference>
<dbReference type="RefSeq" id="WP_092486027.1">
    <property type="nucleotide sequence ID" value="NZ_FOYM01000028.1"/>
</dbReference>
<dbReference type="AlphaFoldDB" id="A0A1I6E6U4"/>
<keyword evidence="6" id="KW-1185">Reference proteome</keyword>
<dbReference type="GO" id="GO:0110001">
    <property type="term" value="C:toxin-antitoxin complex"/>
    <property type="evidence" value="ECO:0007669"/>
    <property type="project" value="InterPro"/>
</dbReference>
<evidence type="ECO:0000256" key="3">
    <source>
        <dbReference type="ARBA" id="ARBA00022801"/>
    </source>
</evidence>
<dbReference type="PANTHER" id="PTHR33397">
    <property type="entry name" value="UPF0331 PROTEIN YUTE"/>
    <property type="match status" value="1"/>
</dbReference>
<dbReference type="SUPFAM" id="SSF81593">
    <property type="entry name" value="Nucleotidyltransferase substrate binding subunit/domain"/>
    <property type="match status" value="1"/>
</dbReference>
<proteinExistence type="inferred from homology"/>
<dbReference type="EMBL" id="FOYM01000028">
    <property type="protein sequence ID" value="SFR13469.1"/>
    <property type="molecule type" value="Genomic_DNA"/>
</dbReference>
<reference evidence="6" key="1">
    <citation type="submission" date="2016-10" db="EMBL/GenBank/DDBJ databases">
        <authorList>
            <person name="Varghese N."/>
            <person name="Submissions S."/>
        </authorList>
    </citation>
    <scope>NUCLEOTIDE SEQUENCE [LARGE SCALE GENOMIC DNA]</scope>
    <source>
        <strain evidence="6">DSM 3669</strain>
    </source>
</reference>
<dbReference type="STRING" id="39060.SAMN05660706_1285"/>
<name>A0A1I6E6U4_9FIRM</name>
<comment type="similarity">
    <text evidence="4">Belongs to the HepT RNase toxin family.</text>
</comment>
<dbReference type="InterPro" id="IPR052379">
    <property type="entry name" value="Type_VII_TA_RNase"/>
</dbReference>
<evidence type="ECO:0000256" key="2">
    <source>
        <dbReference type="ARBA" id="ARBA00022722"/>
    </source>
</evidence>
<dbReference type="Gene3D" id="1.20.120.580">
    <property type="entry name" value="bsu32300-like"/>
    <property type="match status" value="1"/>
</dbReference>
<evidence type="ECO:0000313" key="5">
    <source>
        <dbReference type="EMBL" id="SFR13469.1"/>
    </source>
</evidence>
<gene>
    <name evidence="5" type="ORF">SAMN05660706_1285</name>
</gene>
<sequence>MDTRILEHIKLLDKYLSYLESFTKVAKEDYLSDITIQGATERYLQLSIESCLNIGGRVLSLNQDAPELAAPCNYADIFIKLGKLGVMPESFAGRLVHMAKFRNKLVHGYWEIDKERVFQILHEDLKDIYKFREYIIKYLAKKN</sequence>
<dbReference type="Pfam" id="PF01934">
    <property type="entry name" value="HepT-like"/>
    <property type="match status" value="1"/>
</dbReference>
<evidence type="ECO:0000256" key="4">
    <source>
        <dbReference type="ARBA" id="ARBA00024207"/>
    </source>
</evidence>
<protein>
    <submittedName>
        <fullName evidence="5">Uncharacterized conserved protein YutE, UPF0331/DUF86 family</fullName>
    </submittedName>
</protein>
<dbReference type="InterPro" id="IPR008201">
    <property type="entry name" value="HepT-like"/>
</dbReference>
<dbReference type="PANTHER" id="PTHR33397:SF5">
    <property type="entry name" value="RNASE YUTE-RELATED"/>
    <property type="match status" value="1"/>
</dbReference>
<dbReference type="GO" id="GO:0004540">
    <property type="term" value="F:RNA nuclease activity"/>
    <property type="evidence" value="ECO:0007669"/>
    <property type="project" value="InterPro"/>
</dbReference>
<evidence type="ECO:0000256" key="1">
    <source>
        <dbReference type="ARBA" id="ARBA00022649"/>
    </source>
</evidence>